<comment type="caution">
    <text evidence="2">The sequence shown here is derived from an EMBL/GenBank/DDBJ whole genome shotgun (WGS) entry which is preliminary data.</text>
</comment>
<sequence length="310" mass="36263">MNYIKHLTGFFEKVSADYDLNPTHISLYMAIFQLWNQNRFQNPISISRDELMRISKIASTATYHKCMKDLTEREYVIYKPSFNPFKGSILEVCNLDFYTKPVPKKELKKRATKSKNDQVIEQVNEQVTKQALNKHQTSSKHVPYINNINNTNIINIAKQENLKNEKKLIFTNSIFDEVQESDLKVEKEKEKKLREKKKKIEEAALSSRAQSRPPKPTLEEAQIYFLEKNFSEIEAQRFFNYFESNGWLVGGRTKMKDWKAAARNWMLNAKKFTKNQITDSALSSRAQSRESLLVPNHLHVTNQKNYGEAL</sequence>
<protein>
    <submittedName>
        <fullName evidence="2">Transcriptional regulator</fullName>
    </submittedName>
</protein>
<evidence type="ECO:0000313" key="2">
    <source>
        <dbReference type="EMBL" id="MCL9770504.1"/>
    </source>
</evidence>
<keyword evidence="3" id="KW-1185">Reference proteome</keyword>
<dbReference type="EMBL" id="JAMLJN010000006">
    <property type="protein sequence ID" value="MCL9770504.1"/>
    <property type="molecule type" value="Genomic_DNA"/>
</dbReference>
<dbReference type="RefSeq" id="WP_250582017.1">
    <property type="nucleotide sequence ID" value="NZ_JAMLJN010000006.1"/>
</dbReference>
<feature type="region of interest" description="Disordered" evidence="1">
    <location>
        <begin position="186"/>
        <end position="215"/>
    </location>
</feature>
<evidence type="ECO:0000313" key="3">
    <source>
        <dbReference type="Proteomes" id="UP001203342"/>
    </source>
</evidence>
<gene>
    <name evidence="2" type="ORF">NAT47_08745</name>
</gene>
<organism evidence="2 3">
    <name type="scientific">Flavobacterium fragile</name>
    <dbReference type="NCBI Taxonomy" id="2949085"/>
    <lineage>
        <taxon>Bacteria</taxon>
        <taxon>Pseudomonadati</taxon>
        <taxon>Bacteroidota</taxon>
        <taxon>Flavobacteriia</taxon>
        <taxon>Flavobacteriales</taxon>
        <taxon>Flavobacteriaceae</taxon>
        <taxon>Flavobacterium</taxon>
    </lineage>
</organism>
<feature type="compositionally biased region" description="Basic and acidic residues" evidence="1">
    <location>
        <begin position="186"/>
        <end position="202"/>
    </location>
</feature>
<proteinExistence type="predicted"/>
<accession>A0ABT0THQ2</accession>
<dbReference type="Proteomes" id="UP001203342">
    <property type="component" value="Unassembled WGS sequence"/>
</dbReference>
<reference evidence="2 3" key="1">
    <citation type="submission" date="2022-05" db="EMBL/GenBank/DDBJ databases">
        <title>Flavobacterium sp., isolated from activated sludge.</title>
        <authorList>
            <person name="Ran Q."/>
        </authorList>
    </citation>
    <scope>NUCLEOTIDE SEQUENCE [LARGE SCALE GENOMIC DNA]</scope>
    <source>
        <strain evidence="2 3">HXWNR69</strain>
    </source>
</reference>
<evidence type="ECO:0000256" key="1">
    <source>
        <dbReference type="SAM" id="MobiDB-lite"/>
    </source>
</evidence>
<name>A0ABT0THQ2_9FLAO</name>